<evidence type="ECO:0000313" key="2">
    <source>
        <dbReference type="EMBL" id="OLQ88387.1"/>
    </source>
</evidence>
<sequence>MENNNEQATLRQDIYLLLASLFRQLPSQELIEFLSELEIESAESAMQQAWQSLKLAAQESEQEALEDEYQDLFIGIGRGEVVPFGSWHMAGALMEKPLAEIRIDLETLGFEREENVKEPEDHIAALCEVMAMLTTEQECTQQVFFNRHVAPWYESLAKQIEQAPHAKFYLAVAQLLRAFGTLEQVQFSQNVKSKTHLKIDVKNVTEYE</sequence>
<gene>
    <name evidence="2" type="ORF">BIY22_09510</name>
</gene>
<evidence type="ECO:0008006" key="4">
    <source>
        <dbReference type="Google" id="ProtNLM"/>
    </source>
</evidence>
<dbReference type="SUPFAM" id="SSF89155">
    <property type="entry name" value="TorD-like"/>
    <property type="match status" value="1"/>
</dbReference>
<accession>A0A1Q9HF86</accession>
<reference evidence="2 3" key="1">
    <citation type="submission" date="2016-09" db="EMBL/GenBank/DDBJ databases">
        <title>Genomic Taxonomy of the Vibrionaceae.</title>
        <authorList>
            <person name="Gonzalez-Castillo A."/>
            <person name="Gomez-Gil B."/>
            <person name="Enciso-Ibarra K."/>
        </authorList>
    </citation>
    <scope>NUCLEOTIDE SEQUENCE [LARGE SCALE GENOMIC DNA]</scope>
    <source>
        <strain evidence="2 3">CAIM 703</strain>
    </source>
</reference>
<organism evidence="2 3">
    <name type="scientific">Vibrio panuliri</name>
    <dbReference type="NCBI Taxonomy" id="1381081"/>
    <lineage>
        <taxon>Bacteria</taxon>
        <taxon>Pseudomonadati</taxon>
        <taxon>Pseudomonadota</taxon>
        <taxon>Gammaproteobacteria</taxon>
        <taxon>Vibrionales</taxon>
        <taxon>Vibrionaceae</taxon>
        <taxon>Vibrio</taxon>
    </lineage>
</organism>
<keyword evidence="1" id="KW-0143">Chaperone</keyword>
<dbReference type="EMBL" id="MJMJ01000023">
    <property type="protein sequence ID" value="OLQ88387.1"/>
    <property type="molecule type" value="Genomic_DNA"/>
</dbReference>
<dbReference type="Proteomes" id="UP000186313">
    <property type="component" value="Unassembled WGS sequence"/>
</dbReference>
<dbReference type="InterPro" id="IPR050289">
    <property type="entry name" value="TorD/DmsD_chaperones"/>
</dbReference>
<name>A0A1Q9HF86_9VIBR</name>
<dbReference type="InterPro" id="IPR036411">
    <property type="entry name" value="TorD-like_sf"/>
</dbReference>
<dbReference type="InterPro" id="IPR020945">
    <property type="entry name" value="DMSO/NO3_reduct_chaperone"/>
</dbReference>
<evidence type="ECO:0000256" key="1">
    <source>
        <dbReference type="ARBA" id="ARBA00023186"/>
    </source>
</evidence>
<comment type="caution">
    <text evidence="2">The sequence shown here is derived from an EMBL/GenBank/DDBJ whole genome shotgun (WGS) entry which is preliminary data.</text>
</comment>
<dbReference type="STRING" id="1381081.BIY22_09510"/>
<evidence type="ECO:0000313" key="3">
    <source>
        <dbReference type="Proteomes" id="UP000186313"/>
    </source>
</evidence>
<proteinExistence type="predicted"/>
<dbReference type="PANTHER" id="PTHR34227:SF1">
    <property type="entry name" value="DIMETHYL SULFOXIDE REDUCTASE CHAPERONE-RELATED"/>
    <property type="match status" value="1"/>
</dbReference>
<dbReference type="AlphaFoldDB" id="A0A1Q9HF86"/>
<dbReference type="RefSeq" id="WP_075709558.1">
    <property type="nucleotide sequence ID" value="NZ_MJMJ01000023.1"/>
</dbReference>
<protein>
    <recommendedName>
        <fullName evidence="4">Cytochrome C oxidase subunit II</fullName>
    </recommendedName>
</protein>
<dbReference type="PANTHER" id="PTHR34227">
    <property type="entry name" value="CHAPERONE PROTEIN YCDY"/>
    <property type="match status" value="1"/>
</dbReference>
<dbReference type="OrthoDB" id="8526323at2"/>
<dbReference type="Gene3D" id="1.10.3480.10">
    <property type="entry name" value="TorD-like"/>
    <property type="match status" value="1"/>
</dbReference>
<dbReference type="Pfam" id="PF02613">
    <property type="entry name" value="Nitrate_red_del"/>
    <property type="match status" value="1"/>
</dbReference>